<evidence type="ECO:0008006" key="4">
    <source>
        <dbReference type="Google" id="ProtNLM"/>
    </source>
</evidence>
<dbReference type="AlphaFoldDB" id="A0A9D1E4X1"/>
<name>A0A9D1E4X1_9BACT</name>
<keyword evidence="1" id="KW-1133">Transmembrane helix</keyword>
<evidence type="ECO:0000313" key="3">
    <source>
        <dbReference type="Proteomes" id="UP000824200"/>
    </source>
</evidence>
<sequence>MEVLKIVLFALFAVVAVVLLKQLKSEFALVITVCASVLLTIFICDRLFDVVYAFYDFSSSAGIDSEAITCVVKVVGIGYLAEFSNNICVDANCKSIGDKVLLASKISILFCVLPIVEKLFALLQGIVL</sequence>
<evidence type="ECO:0000313" key="2">
    <source>
        <dbReference type="EMBL" id="HIR66270.1"/>
    </source>
</evidence>
<proteinExistence type="predicted"/>
<protein>
    <recommendedName>
        <fullName evidence="4">Stage III sporulation protein AD</fullName>
    </recommendedName>
</protein>
<dbReference type="Proteomes" id="UP000824200">
    <property type="component" value="Unassembled WGS sequence"/>
</dbReference>
<feature type="transmembrane region" description="Helical" evidence="1">
    <location>
        <begin position="6"/>
        <end position="23"/>
    </location>
</feature>
<feature type="transmembrane region" description="Helical" evidence="1">
    <location>
        <begin position="28"/>
        <end position="48"/>
    </location>
</feature>
<dbReference type="InterPro" id="IPR025664">
    <property type="entry name" value="Spore_III_AC/AD"/>
</dbReference>
<evidence type="ECO:0000256" key="1">
    <source>
        <dbReference type="SAM" id="Phobius"/>
    </source>
</evidence>
<keyword evidence="1" id="KW-0472">Membrane</keyword>
<keyword evidence="1" id="KW-0812">Transmembrane</keyword>
<reference evidence="2" key="2">
    <citation type="journal article" date="2021" name="PeerJ">
        <title>Extensive microbial diversity within the chicken gut microbiome revealed by metagenomics and culture.</title>
        <authorList>
            <person name="Gilroy R."/>
            <person name="Ravi A."/>
            <person name="Getino M."/>
            <person name="Pursley I."/>
            <person name="Horton D.L."/>
            <person name="Alikhan N.F."/>
            <person name="Baker D."/>
            <person name="Gharbi K."/>
            <person name="Hall N."/>
            <person name="Watson M."/>
            <person name="Adriaenssens E.M."/>
            <person name="Foster-Nyarko E."/>
            <person name="Jarju S."/>
            <person name="Secka A."/>
            <person name="Antonio M."/>
            <person name="Oren A."/>
            <person name="Chaudhuri R.R."/>
            <person name="La Ragione R."/>
            <person name="Hildebrand F."/>
            <person name="Pallen M.J."/>
        </authorList>
    </citation>
    <scope>NUCLEOTIDE SEQUENCE</scope>
    <source>
        <strain evidence="2">CHK121-14286</strain>
    </source>
</reference>
<accession>A0A9D1E4X1</accession>
<dbReference type="EMBL" id="DVHL01000044">
    <property type="protein sequence ID" value="HIR66270.1"/>
    <property type="molecule type" value="Genomic_DNA"/>
</dbReference>
<organism evidence="2 3">
    <name type="scientific">Candidatus Fimimonas gallinarum</name>
    <dbReference type="NCBI Taxonomy" id="2840821"/>
    <lineage>
        <taxon>Bacteria</taxon>
        <taxon>Pseudomonadati</taxon>
        <taxon>Myxococcota</taxon>
        <taxon>Myxococcia</taxon>
        <taxon>Myxococcales</taxon>
        <taxon>Cystobacterineae</taxon>
        <taxon>Myxococcaceae</taxon>
        <taxon>Myxococcaceae incertae sedis</taxon>
        <taxon>Candidatus Fimimonas</taxon>
    </lineage>
</organism>
<comment type="caution">
    <text evidence="2">The sequence shown here is derived from an EMBL/GenBank/DDBJ whole genome shotgun (WGS) entry which is preliminary data.</text>
</comment>
<dbReference type="Pfam" id="PF06686">
    <property type="entry name" value="SpoIIIAC"/>
    <property type="match status" value="1"/>
</dbReference>
<reference evidence="2" key="1">
    <citation type="submission" date="2020-10" db="EMBL/GenBank/DDBJ databases">
        <authorList>
            <person name="Gilroy R."/>
        </authorList>
    </citation>
    <scope>NUCLEOTIDE SEQUENCE</scope>
    <source>
        <strain evidence="2">CHK121-14286</strain>
    </source>
</reference>
<gene>
    <name evidence="2" type="ORF">IAC95_05275</name>
</gene>